<proteinExistence type="predicted"/>
<evidence type="ECO:0000256" key="1">
    <source>
        <dbReference type="SAM" id="Phobius"/>
    </source>
</evidence>
<evidence type="ECO:0000313" key="2">
    <source>
        <dbReference type="EMBL" id="GAT35172.1"/>
    </source>
</evidence>
<dbReference type="Proteomes" id="UP000076023">
    <property type="component" value="Unassembled WGS sequence"/>
</dbReference>
<evidence type="ECO:0000313" key="3">
    <source>
        <dbReference type="Proteomes" id="UP000076023"/>
    </source>
</evidence>
<name>A0A146GDF2_TERSA</name>
<feature type="transmembrane region" description="Helical" evidence="1">
    <location>
        <begin position="74"/>
        <end position="94"/>
    </location>
</feature>
<feature type="transmembrane region" description="Helical" evidence="1">
    <location>
        <begin position="39"/>
        <end position="62"/>
    </location>
</feature>
<keyword evidence="3" id="KW-1185">Reference proteome</keyword>
<keyword evidence="1" id="KW-0812">Transmembrane</keyword>
<dbReference type="PROSITE" id="PS51257">
    <property type="entry name" value="PROKAR_LIPOPROTEIN"/>
    <property type="match status" value="1"/>
</dbReference>
<dbReference type="InParanoid" id="A0A146GDF2"/>
<feature type="transmembrane region" description="Helical" evidence="1">
    <location>
        <begin position="12"/>
        <end position="32"/>
    </location>
</feature>
<organism evidence="2 3">
    <name type="scientific">Terrimicrobium sacchariphilum</name>
    <dbReference type="NCBI Taxonomy" id="690879"/>
    <lineage>
        <taxon>Bacteria</taxon>
        <taxon>Pseudomonadati</taxon>
        <taxon>Verrucomicrobiota</taxon>
        <taxon>Terrimicrobiia</taxon>
        <taxon>Terrimicrobiales</taxon>
        <taxon>Terrimicrobiaceae</taxon>
        <taxon>Terrimicrobium</taxon>
    </lineage>
</organism>
<comment type="caution">
    <text evidence="2">The sequence shown here is derived from an EMBL/GenBank/DDBJ whole genome shotgun (WGS) entry which is preliminary data.</text>
</comment>
<keyword evidence="1" id="KW-0472">Membrane</keyword>
<dbReference type="RefSeq" id="WP_075081007.1">
    <property type="nucleotide sequence ID" value="NZ_BDCO01000003.1"/>
</dbReference>
<gene>
    <name evidence="2" type="ORF">TSACC_3236</name>
</gene>
<dbReference type="EMBL" id="BDCO01000003">
    <property type="protein sequence ID" value="GAT35172.1"/>
    <property type="molecule type" value="Genomic_DNA"/>
</dbReference>
<protein>
    <submittedName>
        <fullName evidence="2">Uncharacterized protein</fullName>
    </submittedName>
</protein>
<accession>A0A146GDF2</accession>
<keyword evidence="1" id="KW-1133">Transmembrane helix</keyword>
<reference evidence="3" key="1">
    <citation type="journal article" date="2017" name="Genome Announc.">
        <title>Draft Genome Sequence of Terrimicrobium sacchariphilum NM-5T, a Facultative Anaerobic Soil Bacterium of the Class Spartobacteria.</title>
        <authorList>
            <person name="Qiu Y.L."/>
            <person name="Tourlousse D.M."/>
            <person name="Matsuura N."/>
            <person name="Ohashi A."/>
            <person name="Sekiguchi Y."/>
        </authorList>
    </citation>
    <scope>NUCLEOTIDE SEQUENCE [LARGE SCALE GENOMIC DNA]</scope>
    <source>
        <strain evidence="3">NM-5</strain>
    </source>
</reference>
<dbReference type="AlphaFoldDB" id="A0A146GDF2"/>
<sequence length="108" mass="11962">MNPGKRPFRWNLTLTVAYACVFLVCAISMHIANLTALPFGFYAVVASMPWSFIAALATQSYAPGALDSDLVGNTIIYGSGLLNTILIYSISTFVQNRLRRNRLKREES</sequence>